<sequence>MMYERLQSCKMPTDQFGLTSISYSPTLGLGLITGLTDSTYPLFISPSSSTSSHQTPHLGAKFSYKIRCATEAPYPSHSIFFLNSKNQIFKADLSKQTVRLWSDLSKERKGLDVREEGAVLSCPDVGGERVYAFWRVGDELRLVECVEGNGVVSRQNLRWLWDEVVSGV</sequence>
<protein>
    <submittedName>
        <fullName evidence="1">Uncharacterized protein</fullName>
    </submittedName>
</protein>
<dbReference type="EMBL" id="MCFA01000231">
    <property type="protein sequence ID" value="ORX97602.1"/>
    <property type="molecule type" value="Genomic_DNA"/>
</dbReference>
<accession>A0A1Y1YHV8</accession>
<dbReference type="OrthoDB" id="3910358at2759"/>
<keyword evidence="2" id="KW-1185">Reference proteome</keyword>
<organism evidence="1 2">
    <name type="scientific">Clohesyomyces aquaticus</name>
    <dbReference type="NCBI Taxonomy" id="1231657"/>
    <lineage>
        <taxon>Eukaryota</taxon>
        <taxon>Fungi</taxon>
        <taxon>Dikarya</taxon>
        <taxon>Ascomycota</taxon>
        <taxon>Pezizomycotina</taxon>
        <taxon>Dothideomycetes</taxon>
        <taxon>Pleosporomycetidae</taxon>
        <taxon>Pleosporales</taxon>
        <taxon>Lindgomycetaceae</taxon>
        <taxon>Clohesyomyces</taxon>
    </lineage>
</organism>
<reference evidence="1 2" key="1">
    <citation type="submission" date="2016-07" db="EMBL/GenBank/DDBJ databases">
        <title>Pervasive Adenine N6-methylation of Active Genes in Fungi.</title>
        <authorList>
            <consortium name="DOE Joint Genome Institute"/>
            <person name="Mondo S.J."/>
            <person name="Dannebaum R.O."/>
            <person name="Kuo R.C."/>
            <person name="Labutti K."/>
            <person name="Haridas S."/>
            <person name="Kuo A."/>
            <person name="Salamov A."/>
            <person name="Ahrendt S.R."/>
            <person name="Lipzen A."/>
            <person name="Sullivan W."/>
            <person name="Andreopoulos W.B."/>
            <person name="Clum A."/>
            <person name="Lindquist E."/>
            <person name="Daum C."/>
            <person name="Ramamoorthy G.K."/>
            <person name="Gryganskyi A."/>
            <person name="Culley D."/>
            <person name="Magnuson J.K."/>
            <person name="James T.Y."/>
            <person name="O'Malley M.A."/>
            <person name="Stajich J.E."/>
            <person name="Spatafora J.W."/>
            <person name="Visel A."/>
            <person name="Grigoriev I.V."/>
        </authorList>
    </citation>
    <scope>NUCLEOTIDE SEQUENCE [LARGE SCALE GENOMIC DNA]</scope>
    <source>
        <strain evidence="1 2">CBS 115471</strain>
    </source>
</reference>
<evidence type="ECO:0000313" key="2">
    <source>
        <dbReference type="Proteomes" id="UP000193144"/>
    </source>
</evidence>
<name>A0A1Y1YHV8_9PLEO</name>
<proteinExistence type="predicted"/>
<comment type="caution">
    <text evidence="1">The sequence shown here is derived from an EMBL/GenBank/DDBJ whole genome shotgun (WGS) entry which is preliminary data.</text>
</comment>
<dbReference type="Proteomes" id="UP000193144">
    <property type="component" value="Unassembled WGS sequence"/>
</dbReference>
<gene>
    <name evidence="1" type="ORF">BCR34DRAFT_164371</name>
</gene>
<dbReference type="AlphaFoldDB" id="A0A1Y1YHV8"/>
<evidence type="ECO:0000313" key="1">
    <source>
        <dbReference type="EMBL" id="ORX97602.1"/>
    </source>
</evidence>